<evidence type="ECO:0000256" key="2">
    <source>
        <dbReference type="SAM" id="MobiDB-lite"/>
    </source>
</evidence>
<feature type="coiled-coil region" evidence="1">
    <location>
        <begin position="148"/>
        <end position="178"/>
    </location>
</feature>
<feature type="compositionally biased region" description="Acidic residues" evidence="2">
    <location>
        <begin position="611"/>
        <end position="623"/>
    </location>
</feature>
<dbReference type="Proteomes" id="UP001175211">
    <property type="component" value="Unassembled WGS sequence"/>
</dbReference>
<comment type="caution">
    <text evidence="3">The sequence shown here is derived from an EMBL/GenBank/DDBJ whole genome shotgun (WGS) entry which is preliminary data.</text>
</comment>
<dbReference type="EMBL" id="JAUEPS010000029">
    <property type="protein sequence ID" value="KAK0453001.1"/>
    <property type="molecule type" value="Genomic_DNA"/>
</dbReference>
<feature type="region of interest" description="Disordered" evidence="2">
    <location>
        <begin position="641"/>
        <end position="660"/>
    </location>
</feature>
<dbReference type="RefSeq" id="XP_060328337.1">
    <property type="nucleotide sequence ID" value="XM_060469831.1"/>
</dbReference>
<sequence length="660" mass="73509">MEIFMTSDFGLNSKLGYHYPSIRPTTNVAGIRTPVLQSQELTQIDAVAKEAVVQTISHGRCPTGAYDPTRPCERGAYQSELQKGRMIWSLESEGGRRRRRRRKFWERDWERQLGEAQEHNKMSNLVVSETDHLEGELVIGYFKYEVEIRNKENDRVELAKAQAELENLKLEDNSAAKMEILAIVYKLAFQASLVSIKERHAAMLDQSRADTEKLRLALDQRGFIKNSHGCSGREHRGVASTMSVMRKIIERGDDASTLLERMLRDAHGFASDLNGFSESMGQIIVAENAIDTLIEELRIQTAWRLELEKLVVLLPIPVHQKNIPEPPASEKTREDPEEARATLEAEESDSLQEESKMINVHRRSPRSVSQSTSIIDELAPSSTSTSTSTLITSDPIPFPTEDEPSLPAEVEQVLHTATEQLDDYAEDARVKMEIRIEADETLVLGFETILTVLLRVLADKSGESQTLEEVKARNDAFISGSDPVKKTQQNLSQKLANLHDLDLLSPISSSPSSTAPGWMSWTSSTTAFGNVMTNPKLRQAQSMKFQTRKDLYTNFGLCVVSPPFSSVSVENQGPRPRPLSAMYSLGLARDASGTLGSGFIPPTPRENHVEETEDGDDDDDGDVEGNITSKRRYSAFVHTLTGPVTRPGDRAEVQRGFGNG</sequence>
<feature type="region of interest" description="Disordered" evidence="2">
    <location>
        <begin position="596"/>
        <end position="630"/>
    </location>
</feature>
<feature type="region of interest" description="Disordered" evidence="2">
    <location>
        <begin position="320"/>
        <end position="373"/>
    </location>
</feature>
<gene>
    <name evidence="3" type="ORF">EV420DRAFT_1481990</name>
</gene>
<organism evidence="3 4">
    <name type="scientific">Armillaria tabescens</name>
    <name type="common">Ringless honey mushroom</name>
    <name type="synonym">Agaricus tabescens</name>
    <dbReference type="NCBI Taxonomy" id="1929756"/>
    <lineage>
        <taxon>Eukaryota</taxon>
        <taxon>Fungi</taxon>
        <taxon>Dikarya</taxon>
        <taxon>Basidiomycota</taxon>
        <taxon>Agaricomycotina</taxon>
        <taxon>Agaricomycetes</taxon>
        <taxon>Agaricomycetidae</taxon>
        <taxon>Agaricales</taxon>
        <taxon>Marasmiineae</taxon>
        <taxon>Physalacriaceae</taxon>
        <taxon>Desarmillaria</taxon>
    </lineage>
</organism>
<evidence type="ECO:0000256" key="1">
    <source>
        <dbReference type="SAM" id="Coils"/>
    </source>
</evidence>
<dbReference type="GeneID" id="85353379"/>
<evidence type="ECO:0000313" key="3">
    <source>
        <dbReference type="EMBL" id="KAK0453001.1"/>
    </source>
</evidence>
<keyword evidence="4" id="KW-1185">Reference proteome</keyword>
<reference evidence="3" key="1">
    <citation type="submission" date="2023-06" db="EMBL/GenBank/DDBJ databases">
        <authorList>
            <consortium name="Lawrence Berkeley National Laboratory"/>
            <person name="Ahrendt S."/>
            <person name="Sahu N."/>
            <person name="Indic B."/>
            <person name="Wong-Bajracharya J."/>
            <person name="Merenyi Z."/>
            <person name="Ke H.-M."/>
            <person name="Monk M."/>
            <person name="Kocsube S."/>
            <person name="Drula E."/>
            <person name="Lipzen A."/>
            <person name="Balint B."/>
            <person name="Henrissat B."/>
            <person name="Andreopoulos B."/>
            <person name="Martin F.M."/>
            <person name="Harder C.B."/>
            <person name="Rigling D."/>
            <person name="Ford K.L."/>
            <person name="Foster G.D."/>
            <person name="Pangilinan J."/>
            <person name="Papanicolaou A."/>
            <person name="Barry K."/>
            <person name="LaButti K."/>
            <person name="Viragh M."/>
            <person name="Koriabine M."/>
            <person name="Yan M."/>
            <person name="Riley R."/>
            <person name="Champramary S."/>
            <person name="Plett K.L."/>
            <person name="Tsai I.J."/>
            <person name="Slot J."/>
            <person name="Sipos G."/>
            <person name="Plett J."/>
            <person name="Nagy L.G."/>
            <person name="Grigoriev I.V."/>
        </authorList>
    </citation>
    <scope>NUCLEOTIDE SEQUENCE</scope>
    <source>
        <strain evidence="3">CCBAS 213</strain>
    </source>
</reference>
<proteinExistence type="predicted"/>
<evidence type="ECO:0000313" key="4">
    <source>
        <dbReference type="Proteomes" id="UP001175211"/>
    </source>
</evidence>
<feature type="compositionally biased region" description="Basic and acidic residues" evidence="2">
    <location>
        <begin position="328"/>
        <end position="343"/>
    </location>
</feature>
<accession>A0AA39MZT9</accession>
<dbReference type="AlphaFoldDB" id="A0AA39MZT9"/>
<keyword evidence="1" id="KW-0175">Coiled coil</keyword>
<name>A0AA39MZT9_ARMTA</name>
<protein>
    <submittedName>
        <fullName evidence="3">Uncharacterized protein</fullName>
    </submittedName>
</protein>